<proteinExistence type="predicted"/>
<gene>
    <name evidence="3" type="ORF">J3D65DRAFT_660220</name>
</gene>
<feature type="region of interest" description="Disordered" evidence="2">
    <location>
        <begin position="1"/>
        <end position="34"/>
    </location>
</feature>
<dbReference type="EMBL" id="JBBPEH010000009">
    <property type="protein sequence ID" value="KAK7533786.1"/>
    <property type="molecule type" value="Genomic_DNA"/>
</dbReference>
<comment type="caution">
    <text evidence="3">The sequence shown here is derived from an EMBL/GenBank/DDBJ whole genome shotgun (WGS) entry which is preliminary data.</text>
</comment>
<dbReference type="Proteomes" id="UP001360953">
    <property type="component" value="Unassembled WGS sequence"/>
</dbReference>
<reference evidence="3 4" key="1">
    <citation type="submission" date="2024-04" db="EMBL/GenBank/DDBJ databases">
        <title>Phyllosticta paracitricarpa is synonymous to the EU quarantine fungus P. citricarpa based on phylogenomic analyses.</title>
        <authorList>
            <consortium name="Lawrence Berkeley National Laboratory"/>
            <person name="Van ingen-buijs V.A."/>
            <person name="Van westerhoven A.C."/>
            <person name="Haridas S."/>
            <person name="Skiadas P."/>
            <person name="Martin F."/>
            <person name="Groenewald J.Z."/>
            <person name="Crous P.W."/>
            <person name="Seidl M.F."/>
        </authorList>
    </citation>
    <scope>NUCLEOTIDE SEQUENCE [LARGE SCALE GENOMIC DNA]</scope>
    <source>
        <strain evidence="3 4">CPC 17464</strain>
    </source>
</reference>
<accession>A0ABR1LEY6</accession>
<evidence type="ECO:0000256" key="2">
    <source>
        <dbReference type="SAM" id="MobiDB-lite"/>
    </source>
</evidence>
<keyword evidence="1" id="KW-0175">Coiled coil</keyword>
<feature type="compositionally biased region" description="Polar residues" evidence="2">
    <location>
        <begin position="263"/>
        <end position="299"/>
    </location>
</feature>
<name>A0ABR1LEY6_9PEZI</name>
<feature type="compositionally biased region" description="Low complexity" evidence="2">
    <location>
        <begin position="303"/>
        <end position="319"/>
    </location>
</feature>
<keyword evidence="4" id="KW-1185">Reference proteome</keyword>
<organism evidence="3 4">
    <name type="scientific">Phyllosticta citribraziliensis</name>
    <dbReference type="NCBI Taxonomy" id="989973"/>
    <lineage>
        <taxon>Eukaryota</taxon>
        <taxon>Fungi</taxon>
        <taxon>Dikarya</taxon>
        <taxon>Ascomycota</taxon>
        <taxon>Pezizomycotina</taxon>
        <taxon>Dothideomycetes</taxon>
        <taxon>Dothideomycetes incertae sedis</taxon>
        <taxon>Botryosphaeriales</taxon>
        <taxon>Phyllostictaceae</taxon>
        <taxon>Phyllosticta</taxon>
    </lineage>
</organism>
<evidence type="ECO:0000313" key="3">
    <source>
        <dbReference type="EMBL" id="KAK7533786.1"/>
    </source>
</evidence>
<feature type="coiled-coil region" evidence="1">
    <location>
        <begin position="343"/>
        <end position="377"/>
    </location>
</feature>
<feature type="region of interest" description="Disordered" evidence="2">
    <location>
        <begin position="142"/>
        <end position="341"/>
    </location>
</feature>
<feature type="compositionally biased region" description="Basic and acidic residues" evidence="2">
    <location>
        <begin position="183"/>
        <end position="211"/>
    </location>
</feature>
<feature type="compositionally biased region" description="Basic and acidic residues" evidence="2">
    <location>
        <begin position="148"/>
        <end position="158"/>
    </location>
</feature>
<sequence length="492" mass="54830">MPPKKEQKTERPVWQPGDGHGDPNPAVIEASKNKGAGHPTWKLFMGEVPAGVKADDLAKHVPRFCYLDDKAVWAVSKVPDLPKHDRCRFWPWDFTNGGGNISTCRRNRGRPAYNIKKKLASIPRSKGKPRYWFCGSGPLKAPIPESEPAVKEEVEHGRASTSEPSETADPSIESSAEPSTDAPQEKTPEDADLKEKSKKQASEEPEPKEPAQKMPTEQPGERHKEQPECKPKEQQKEQAAGSEEEKVDPDAYALVPLRRRTPLSESPFTAGFSSSSTNMESFPNYPSLSSGGSNNTTPFTDYPKAGSSSSPGSSKRSASPTGTSTPSKRQRSRLQSYILPPELKDRDNEVTLLQSRVNKLQARNAQLEDEKRGLSLHVVQVDTNMRKFGDALTNTRKERDAFRQAATALRTSILDKQDELAECHRYCVGLVERERELQKLVGENAALARKALKPLESMHRGLGQVLDDQEERFREAGLERVWEETMGEEDEQ</sequence>
<dbReference type="GeneID" id="92035474"/>
<feature type="compositionally biased region" description="Polar residues" evidence="2">
    <location>
        <begin position="172"/>
        <end position="182"/>
    </location>
</feature>
<protein>
    <submittedName>
        <fullName evidence="3">Uncharacterized protein</fullName>
    </submittedName>
</protein>
<feature type="compositionally biased region" description="Basic and acidic residues" evidence="2">
    <location>
        <begin position="1"/>
        <end position="11"/>
    </location>
</feature>
<evidence type="ECO:0000256" key="1">
    <source>
        <dbReference type="SAM" id="Coils"/>
    </source>
</evidence>
<feature type="compositionally biased region" description="Basic and acidic residues" evidence="2">
    <location>
        <begin position="219"/>
        <end position="236"/>
    </location>
</feature>
<evidence type="ECO:0000313" key="4">
    <source>
        <dbReference type="Proteomes" id="UP001360953"/>
    </source>
</evidence>
<dbReference type="RefSeq" id="XP_066652825.1">
    <property type="nucleotide sequence ID" value="XM_066802568.1"/>
</dbReference>